<organism evidence="1 2">
    <name type="scientific">Argiope bruennichi</name>
    <name type="common">Wasp spider</name>
    <name type="synonym">Aranea bruennichi</name>
    <dbReference type="NCBI Taxonomy" id="94029"/>
    <lineage>
        <taxon>Eukaryota</taxon>
        <taxon>Metazoa</taxon>
        <taxon>Ecdysozoa</taxon>
        <taxon>Arthropoda</taxon>
        <taxon>Chelicerata</taxon>
        <taxon>Arachnida</taxon>
        <taxon>Araneae</taxon>
        <taxon>Araneomorphae</taxon>
        <taxon>Entelegynae</taxon>
        <taxon>Araneoidea</taxon>
        <taxon>Araneidae</taxon>
        <taxon>Argiope</taxon>
    </lineage>
</organism>
<gene>
    <name evidence="1" type="ORF">HNY73_007675</name>
</gene>
<comment type="caution">
    <text evidence="1">The sequence shown here is derived from an EMBL/GenBank/DDBJ whole genome shotgun (WGS) entry which is preliminary data.</text>
</comment>
<dbReference type="AlphaFoldDB" id="A0A8T0FH78"/>
<proteinExistence type="predicted"/>
<name>A0A8T0FH78_ARGBR</name>
<reference evidence="1" key="1">
    <citation type="journal article" date="2020" name="bioRxiv">
        <title>Chromosome-level reference genome of the European wasp spider Argiope bruennichi: a resource for studies on range expansion and evolutionary adaptation.</title>
        <authorList>
            <person name="Sheffer M.M."/>
            <person name="Hoppe A."/>
            <person name="Krehenwinkel H."/>
            <person name="Uhl G."/>
            <person name="Kuss A.W."/>
            <person name="Jensen L."/>
            <person name="Jensen C."/>
            <person name="Gillespie R.G."/>
            <person name="Hoff K.J."/>
            <person name="Prost S."/>
        </authorList>
    </citation>
    <scope>NUCLEOTIDE SEQUENCE</scope>
</reference>
<protein>
    <submittedName>
        <fullName evidence="1">Uncharacterized protein</fullName>
    </submittedName>
</protein>
<sequence length="456" mass="53181">MIVSEVNNEYENKGNDSLSVDYNKIKEGVVDFLLEAKKLCEEILKNPDISEKDRKYYSSTKTIIDIILEKNSECYPKIEFLRTKAEPKHIGNVTLIQERERNLEKMLVRNLQYTRKDQRDFSYNAPDKSKNEITDLVREINNNAWFYFNEVSHQILKHYNDLTERMHREIKLVTDDVFLDDLSLSTSKELSTEFYNAYNLMSNLMEEIKNSTDTGDIAMKVKHIVSSLNINISNQSVMQLVKQEKYLKFLVTLTGTELNRNPLEDVFKNTFTHLAYLRNTVQGEVKEAAEKLNFRIVSSLNGIAEAFHKHYANKMKLSDIQQLADELEKEYNVIMKMIGKIGNARTTNELVKTIHDYANMLDITVPKENMLGITNQGRYLEFLKNASEGELTVESTTWANPFEAISKYLQQAQKWYTFLNALYDKFSEYEIQKNKQLYNVANLDDWGKTTSNKESR</sequence>
<reference evidence="1" key="2">
    <citation type="submission" date="2020-06" db="EMBL/GenBank/DDBJ databases">
        <authorList>
            <person name="Sheffer M."/>
        </authorList>
    </citation>
    <scope>NUCLEOTIDE SEQUENCE</scope>
</reference>
<evidence type="ECO:0000313" key="2">
    <source>
        <dbReference type="Proteomes" id="UP000807504"/>
    </source>
</evidence>
<dbReference type="EMBL" id="JABXBU010000012">
    <property type="protein sequence ID" value="KAF8789762.1"/>
    <property type="molecule type" value="Genomic_DNA"/>
</dbReference>
<accession>A0A8T0FH78</accession>
<dbReference type="Proteomes" id="UP000807504">
    <property type="component" value="Unassembled WGS sequence"/>
</dbReference>
<keyword evidence="2" id="KW-1185">Reference proteome</keyword>
<evidence type="ECO:0000313" key="1">
    <source>
        <dbReference type="EMBL" id="KAF8789762.1"/>
    </source>
</evidence>